<keyword evidence="3" id="KW-1185">Reference proteome</keyword>
<dbReference type="PROSITE" id="PS51257">
    <property type="entry name" value="PROKAR_LIPOPROTEIN"/>
    <property type="match status" value="1"/>
</dbReference>
<reference evidence="3" key="1">
    <citation type="submission" date="2017-02" db="EMBL/GenBank/DDBJ databases">
        <authorList>
            <person name="Varghese N."/>
            <person name="Submissions S."/>
        </authorList>
    </citation>
    <scope>NUCLEOTIDE SEQUENCE [LARGE SCALE GENOMIC DNA]</scope>
    <source>
        <strain evidence="3">UM2</strain>
    </source>
</reference>
<gene>
    <name evidence="2" type="ORF">SAMN06295920_103370</name>
</gene>
<dbReference type="EMBL" id="FUYM01000003">
    <property type="protein sequence ID" value="SKB51961.1"/>
    <property type="molecule type" value="Genomic_DNA"/>
</dbReference>
<protein>
    <recommendedName>
        <fullName evidence="4">YncE family protein</fullName>
    </recommendedName>
</protein>
<sequence length="103" mass="10676">MRAPVAIVAALGLAACQRPVSADPDASAKLSAGRVARAAVAPDGTTLWVTRWGGRLVFFAASGSSWQTQRTHKTGKTTTTITEDHAVPTGDGIDAASRAWSDQ</sequence>
<organism evidence="2 3">
    <name type="scientific">Rhizorhabdus histidinilytica</name>
    <dbReference type="NCBI Taxonomy" id="439228"/>
    <lineage>
        <taxon>Bacteria</taxon>
        <taxon>Pseudomonadati</taxon>
        <taxon>Pseudomonadota</taxon>
        <taxon>Alphaproteobacteria</taxon>
        <taxon>Sphingomonadales</taxon>
        <taxon>Sphingomonadaceae</taxon>
        <taxon>Rhizorhabdus</taxon>
    </lineage>
</organism>
<evidence type="ECO:0000313" key="2">
    <source>
        <dbReference type="EMBL" id="SKB51961.1"/>
    </source>
</evidence>
<dbReference type="Proteomes" id="UP000189818">
    <property type="component" value="Unassembled WGS sequence"/>
</dbReference>
<evidence type="ECO:0008006" key="4">
    <source>
        <dbReference type="Google" id="ProtNLM"/>
    </source>
</evidence>
<name>A0A1T5BXU8_9SPHN</name>
<dbReference type="RefSeq" id="WP_079647719.1">
    <property type="nucleotide sequence ID" value="NZ_FUYM01000003.1"/>
</dbReference>
<evidence type="ECO:0000313" key="3">
    <source>
        <dbReference type="Proteomes" id="UP000189818"/>
    </source>
</evidence>
<feature type="region of interest" description="Disordered" evidence="1">
    <location>
        <begin position="68"/>
        <end position="103"/>
    </location>
</feature>
<dbReference type="STRING" id="439228.SAMN06295920_103370"/>
<dbReference type="AlphaFoldDB" id="A0A1T5BXU8"/>
<evidence type="ECO:0000256" key="1">
    <source>
        <dbReference type="SAM" id="MobiDB-lite"/>
    </source>
</evidence>
<accession>A0A1T5BXU8</accession>
<proteinExistence type="predicted"/>